<reference evidence="2" key="2">
    <citation type="submission" date="2020-03" db="EMBL/GenBank/DDBJ databases">
        <authorList>
            <person name="Fu F.-F."/>
            <person name="Chen J."/>
        </authorList>
    </citation>
    <scope>NUCLEOTIDE SEQUENCE</scope>
    <source>
        <strain evidence="2">Lc1</strain>
    </source>
</reference>
<reference evidence="2" key="1">
    <citation type="journal article" date="2020" name="Phytopathology">
        <title>Genome sequence and comparative analysis of Colletotrichum gloeosporioides isolated from Liriodendron leaves.</title>
        <authorList>
            <person name="Fu F.F."/>
            <person name="Hao Z."/>
            <person name="Wang P."/>
            <person name="Lu Y."/>
            <person name="Xue L.J."/>
            <person name="Wei G."/>
            <person name="Tian Y."/>
            <person name="Baishi H."/>
            <person name="Xu H."/>
            <person name="Shi J."/>
            <person name="Cheng T."/>
            <person name="Wang G."/>
            <person name="Yi Y."/>
            <person name="Chen J."/>
        </authorList>
    </citation>
    <scope>NUCLEOTIDE SEQUENCE</scope>
    <source>
        <strain evidence="2">Lc1</strain>
    </source>
</reference>
<evidence type="ECO:0008006" key="4">
    <source>
        <dbReference type="Google" id="ProtNLM"/>
    </source>
</evidence>
<dbReference type="EMBL" id="WVTB01000054">
    <property type="protein sequence ID" value="KAF3803500.1"/>
    <property type="molecule type" value="Genomic_DNA"/>
</dbReference>
<feature type="region of interest" description="Disordered" evidence="1">
    <location>
        <begin position="552"/>
        <end position="629"/>
    </location>
</feature>
<gene>
    <name evidence="2" type="ORF">GCG54_00004670</name>
</gene>
<feature type="compositionally biased region" description="Basic residues" evidence="1">
    <location>
        <begin position="957"/>
        <end position="968"/>
    </location>
</feature>
<organism evidence="2 3">
    <name type="scientific">Colletotrichum gloeosporioides</name>
    <name type="common">Anthracnose fungus</name>
    <name type="synonym">Glomerella cingulata</name>
    <dbReference type="NCBI Taxonomy" id="474922"/>
    <lineage>
        <taxon>Eukaryota</taxon>
        <taxon>Fungi</taxon>
        <taxon>Dikarya</taxon>
        <taxon>Ascomycota</taxon>
        <taxon>Pezizomycotina</taxon>
        <taxon>Sordariomycetes</taxon>
        <taxon>Hypocreomycetidae</taxon>
        <taxon>Glomerellales</taxon>
        <taxon>Glomerellaceae</taxon>
        <taxon>Colletotrichum</taxon>
        <taxon>Colletotrichum gloeosporioides species complex</taxon>
    </lineage>
</organism>
<feature type="region of interest" description="Disordered" evidence="1">
    <location>
        <begin position="1"/>
        <end position="295"/>
    </location>
</feature>
<feature type="compositionally biased region" description="Low complexity" evidence="1">
    <location>
        <begin position="278"/>
        <end position="295"/>
    </location>
</feature>
<feature type="region of interest" description="Disordered" evidence="1">
    <location>
        <begin position="930"/>
        <end position="982"/>
    </location>
</feature>
<dbReference type="AlphaFoldDB" id="A0A8H4CGE8"/>
<feature type="compositionally biased region" description="Polar residues" evidence="1">
    <location>
        <begin position="819"/>
        <end position="830"/>
    </location>
</feature>
<evidence type="ECO:0000313" key="3">
    <source>
        <dbReference type="Proteomes" id="UP000613401"/>
    </source>
</evidence>
<proteinExistence type="predicted"/>
<sequence>MATAVGPESLMGTPATHLLEDPSMQSLPLPAMLDNSSTTPSFSGSGPQRSPRTMPPLPNPPFVFPARPSSASAPSSFSRATGRRPLSAIEIQDKSSPFAESFDRRSPALPNFTFNPGASLSPDTALLSPPLSPPPISPRLVPSPNSLSASRPGHGHRRGGSEFVGGSIRSGDSITVASTSPTRPESGFAGNGFQLPPPKPPGRRGHQHRRSAALSSHDLSLILQPPTSGPPRGSSAPTSPSDYDNRRLENQPTGHDEKTLKYVESEPSLKVPRELHTPSDGSASSSGRASPVARPVTRARVGFSDTLEFIPRPLSMVSSDTSSTVTARPGGHSVSGSISSIISIPTITNIETEPVIPLVLTPSRQTNESRPSTAGAVLERSQSIQSVGASPRRRNSIPALINVAEAATVGPPMPSPTKTPKRWSFFGLDPFAAAASPLRNRPVSSSSSESASKPNSLSSSSSEHISEFVGTSDASDPHSKDGKKSKKKKKVKTWAGSILTRKEKRRAKKCKDLDLSAEVIRPEPVEQEVKEEVFLAEPELDVEPVTPTLLVTDSSSQPQAVQEWKPRPASAQDDTSFPMIDLDAALGPFNTPLPNNPEWEAAQKAAGSSKRQLHSAQGMKGFSGPGMHYHRRAESAPEMVPFEAGRFGIHRFGSSSTMADVFEEDEEEDENGVKSPASQARVGARRGTAQSDPDVPTDETTPPATTFTKPILDIMPSNVVDDSTADSASITTDKEVKRGTSMRSERSVASLQETTIPEEPVPELPEMPEFRTASLFQEKAESSGSETPSPRRILASKDLAPVDVSPLHLPTPSNVPVSPYSMSHASSFPSPRSPMSYDAQRISTAPSSVNEENNFQSLLLGEPGPEVRLSVDIPSLTSSHSTMTRDSSFATNSQFRPESFRPEQQRPVSVSSAAFGSGAFGRRRSSLASLSRLISSSHGERSKLSMEVSYDGETDKKHKSSKSKRLSRMMRFWKPNKEDNSA</sequence>
<feature type="compositionally biased region" description="Polar residues" evidence="1">
    <location>
        <begin position="877"/>
        <end position="896"/>
    </location>
</feature>
<feature type="compositionally biased region" description="Pro residues" evidence="1">
    <location>
        <begin position="53"/>
        <end position="63"/>
    </location>
</feature>
<feature type="compositionally biased region" description="Basic residues" evidence="1">
    <location>
        <begin position="483"/>
        <end position="492"/>
    </location>
</feature>
<comment type="caution">
    <text evidence="2">The sequence shown here is derived from an EMBL/GenBank/DDBJ whole genome shotgun (WGS) entry which is preliminary data.</text>
</comment>
<feature type="compositionally biased region" description="Low complexity" evidence="1">
    <location>
        <begin position="119"/>
        <end position="129"/>
    </location>
</feature>
<dbReference type="GeneID" id="69011823"/>
<accession>A0A8H4CGE8</accession>
<evidence type="ECO:0000256" key="1">
    <source>
        <dbReference type="SAM" id="MobiDB-lite"/>
    </source>
</evidence>
<evidence type="ECO:0000313" key="2">
    <source>
        <dbReference type="EMBL" id="KAF3803500.1"/>
    </source>
</evidence>
<feature type="compositionally biased region" description="Polar residues" evidence="1">
    <location>
        <begin position="841"/>
        <end position="850"/>
    </location>
</feature>
<feature type="compositionally biased region" description="Basic and acidic residues" evidence="1">
    <location>
        <begin position="732"/>
        <end position="746"/>
    </location>
</feature>
<feature type="compositionally biased region" description="Polar residues" evidence="1">
    <location>
        <begin position="170"/>
        <end position="183"/>
    </location>
</feature>
<feature type="compositionally biased region" description="Basic residues" evidence="1">
    <location>
        <begin position="201"/>
        <end position="211"/>
    </location>
</feature>
<name>A0A8H4CGE8_COLGL</name>
<feature type="region of interest" description="Disordered" evidence="1">
    <location>
        <begin position="877"/>
        <end position="915"/>
    </location>
</feature>
<feature type="compositionally biased region" description="Low complexity" evidence="1">
    <location>
        <begin position="36"/>
        <end position="47"/>
    </location>
</feature>
<dbReference type="Proteomes" id="UP000613401">
    <property type="component" value="Unassembled WGS sequence"/>
</dbReference>
<feature type="compositionally biased region" description="Low complexity" evidence="1">
    <location>
        <begin position="692"/>
        <end position="710"/>
    </location>
</feature>
<feature type="compositionally biased region" description="Basic and acidic residues" evidence="1">
    <location>
        <begin position="243"/>
        <end position="264"/>
    </location>
</feature>
<feature type="compositionally biased region" description="Acidic residues" evidence="1">
    <location>
        <begin position="661"/>
        <end position="670"/>
    </location>
</feature>
<feature type="region of interest" description="Disordered" evidence="1">
    <location>
        <begin position="659"/>
        <end position="793"/>
    </location>
</feature>
<feature type="compositionally biased region" description="Low complexity" evidence="1">
    <location>
        <begin position="64"/>
        <end position="80"/>
    </location>
</feature>
<dbReference type="RefSeq" id="XP_045262659.1">
    <property type="nucleotide sequence ID" value="XM_045404716.1"/>
</dbReference>
<keyword evidence="3" id="KW-1185">Reference proteome</keyword>
<feature type="region of interest" description="Disordered" evidence="1">
    <location>
        <begin position="819"/>
        <end position="850"/>
    </location>
</feature>
<feature type="region of interest" description="Disordered" evidence="1">
    <location>
        <begin position="436"/>
        <end position="498"/>
    </location>
</feature>
<protein>
    <recommendedName>
        <fullName evidence="4">Cell wall proline rich protein</fullName>
    </recommendedName>
</protein>
<feature type="compositionally biased region" description="Low complexity" evidence="1">
    <location>
        <begin position="444"/>
        <end position="463"/>
    </location>
</feature>
<feature type="region of interest" description="Disordered" evidence="1">
    <location>
        <begin position="364"/>
        <end position="393"/>
    </location>
</feature>